<name>A0A7R9FS21_9CRUS</name>
<dbReference type="Gene3D" id="3.40.50.300">
    <property type="entry name" value="P-loop containing nucleotide triphosphate hydrolases"/>
    <property type="match status" value="2"/>
</dbReference>
<dbReference type="InterPro" id="IPR015894">
    <property type="entry name" value="Guanylate-bd_N"/>
</dbReference>
<dbReference type="InterPro" id="IPR030386">
    <property type="entry name" value="G_GB1_RHD3_dom"/>
</dbReference>
<gene>
    <name evidence="5" type="ORF">DSTB1V02_LOCUS12646</name>
</gene>
<dbReference type="InterPro" id="IPR027417">
    <property type="entry name" value="P-loop_NTPase"/>
</dbReference>
<dbReference type="GO" id="GO:0005525">
    <property type="term" value="F:GTP binding"/>
    <property type="evidence" value="ECO:0007669"/>
    <property type="project" value="UniProtKB-KW"/>
</dbReference>
<evidence type="ECO:0000256" key="1">
    <source>
        <dbReference type="ARBA" id="ARBA00022741"/>
    </source>
</evidence>
<dbReference type="AlphaFoldDB" id="A0A7R9FS21"/>
<evidence type="ECO:0000259" key="4">
    <source>
        <dbReference type="PROSITE" id="PS51715"/>
    </source>
</evidence>
<dbReference type="PROSITE" id="PS51715">
    <property type="entry name" value="G_GB1_RHD3"/>
    <property type="match status" value="1"/>
</dbReference>
<accession>A0A7R9FS21</accession>
<evidence type="ECO:0000313" key="6">
    <source>
        <dbReference type="Proteomes" id="UP000677054"/>
    </source>
</evidence>
<evidence type="ECO:0000313" key="5">
    <source>
        <dbReference type="EMBL" id="CAD7252895.1"/>
    </source>
</evidence>
<evidence type="ECO:0000256" key="3">
    <source>
        <dbReference type="PROSITE-ProRule" id="PRU01052"/>
    </source>
</evidence>
<dbReference type="Pfam" id="PF02263">
    <property type="entry name" value="GBP"/>
    <property type="match status" value="2"/>
</dbReference>
<keyword evidence="1" id="KW-0547">Nucleotide-binding</keyword>
<comment type="similarity">
    <text evidence="3">Belongs to the TRAFAC class dynamin-like GTPase superfamily. GB1/RHD3 GTPase family.</text>
</comment>
<dbReference type="EMBL" id="CAJPEV010005003">
    <property type="protein sequence ID" value="CAG0902606.1"/>
    <property type="molecule type" value="Genomic_DNA"/>
</dbReference>
<dbReference type="GO" id="GO:0003924">
    <property type="term" value="F:GTPase activity"/>
    <property type="evidence" value="ECO:0007669"/>
    <property type="project" value="InterPro"/>
</dbReference>
<protein>
    <recommendedName>
        <fullName evidence="4">GB1/RHD3-type G domain-containing protein</fullName>
    </recommendedName>
</protein>
<feature type="domain" description="GB1/RHD3-type G" evidence="4">
    <location>
        <begin position="36"/>
        <end position="109"/>
    </location>
</feature>
<dbReference type="Proteomes" id="UP000677054">
    <property type="component" value="Unassembled WGS sequence"/>
</dbReference>
<proteinExistence type="inferred from homology"/>
<dbReference type="OrthoDB" id="7788754at2759"/>
<dbReference type="SUPFAM" id="SSF52540">
    <property type="entry name" value="P-loop containing nucleoside triphosphate hydrolases"/>
    <property type="match status" value="1"/>
</dbReference>
<reference evidence="5" key="1">
    <citation type="submission" date="2020-11" db="EMBL/GenBank/DDBJ databases">
        <authorList>
            <person name="Tran Van P."/>
        </authorList>
    </citation>
    <scope>NUCLEOTIDE SEQUENCE</scope>
</reference>
<keyword evidence="6" id="KW-1185">Reference proteome</keyword>
<dbReference type="EMBL" id="LR904520">
    <property type="protein sequence ID" value="CAD7252895.1"/>
    <property type="molecule type" value="Genomic_DNA"/>
</dbReference>
<keyword evidence="2" id="KW-0342">GTP-binding</keyword>
<sequence length="369" mass="43130">MDQEKVFCLVKHEKSENGRDFYQMGNVQLESAANKDKPVVVISIAGKCREGKSFLMSLILRYLKCKEKWLEDTDTPLRGFPWKMSCESETSGINIWSELFPITLPTGEEMFTDYGKLCLQCQEKPFQKLLLLVRDWKYPHEYQYGIEGGKKYLDRHIQTSGEEKNSSIQEFLQSCFLETSCYLMPHPGTIVTTDRNFDGSQLSDMENDFTTQLKDLVQRLISPENVITKKIADQTVTLETFMEYCRIFVTTCNEQDNNLFPEHGIVQVHLEVRYGKAVEEAYNWYRDELNQPKHETISKKKLKLYREEAINKFREKKISPETDIKYKEYLHHLEKAWYEELTWASHILVLKRAVPGIIKPKGTGGIVFE</sequence>
<organism evidence="5">
    <name type="scientific">Darwinula stevensoni</name>
    <dbReference type="NCBI Taxonomy" id="69355"/>
    <lineage>
        <taxon>Eukaryota</taxon>
        <taxon>Metazoa</taxon>
        <taxon>Ecdysozoa</taxon>
        <taxon>Arthropoda</taxon>
        <taxon>Crustacea</taxon>
        <taxon>Oligostraca</taxon>
        <taxon>Ostracoda</taxon>
        <taxon>Podocopa</taxon>
        <taxon>Podocopida</taxon>
        <taxon>Darwinulocopina</taxon>
        <taxon>Darwinuloidea</taxon>
        <taxon>Darwinulidae</taxon>
        <taxon>Darwinula</taxon>
    </lineage>
</organism>
<evidence type="ECO:0000256" key="2">
    <source>
        <dbReference type="ARBA" id="ARBA00023134"/>
    </source>
</evidence>
<dbReference type="PANTHER" id="PTHR10751">
    <property type="entry name" value="GUANYLATE BINDING PROTEIN"/>
    <property type="match status" value="1"/>
</dbReference>